<name>T1HZ98_RHOPR</name>
<reference evidence="1" key="1">
    <citation type="submission" date="2015-05" db="UniProtKB">
        <authorList>
            <consortium name="EnsemblMetazoa"/>
        </authorList>
    </citation>
    <scope>IDENTIFICATION</scope>
</reference>
<dbReference type="GeneID" id="141454240"/>
<protein>
    <submittedName>
        <fullName evidence="1">Uncharacterized protein</fullName>
    </submittedName>
</protein>
<dbReference type="AlphaFoldDB" id="T1HZ98"/>
<dbReference type="RefSeq" id="XP_073984392.1">
    <property type="nucleotide sequence ID" value="XM_074128291.1"/>
</dbReference>
<keyword evidence="2" id="KW-1185">Reference proteome</keyword>
<dbReference type="EMBL" id="ACPB03020610">
    <property type="status" value="NOT_ANNOTATED_CDS"/>
    <property type="molecule type" value="Genomic_DNA"/>
</dbReference>
<proteinExistence type="predicted"/>
<dbReference type="EnsemblMetazoa" id="RPRC009368-RA">
    <property type="protein sequence ID" value="RPRC009368-PA"/>
    <property type="gene ID" value="RPRC009368"/>
</dbReference>
<dbReference type="HOGENOM" id="CLU_1962303_0_0_1"/>
<organism evidence="1 2">
    <name type="scientific">Rhodnius prolixus</name>
    <name type="common">Triatomid bug</name>
    <dbReference type="NCBI Taxonomy" id="13249"/>
    <lineage>
        <taxon>Eukaryota</taxon>
        <taxon>Metazoa</taxon>
        <taxon>Ecdysozoa</taxon>
        <taxon>Arthropoda</taxon>
        <taxon>Hexapoda</taxon>
        <taxon>Insecta</taxon>
        <taxon>Pterygota</taxon>
        <taxon>Neoptera</taxon>
        <taxon>Paraneoptera</taxon>
        <taxon>Hemiptera</taxon>
        <taxon>Heteroptera</taxon>
        <taxon>Panheteroptera</taxon>
        <taxon>Cimicomorpha</taxon>
        <taxon>Reduviidae</taxon>
        <taxon>Triatominae</taxon>
        <taxon>Rhodnius</taxon>
    </lineage>
</organism>
<sequence length="128" mass="13891">MANTVCIVLVATLFVVGNAVLYDVDHIYKKDSEAKATLNREVGLAVKRAELQATTPEERKCLGKVSGKVFAECNAELNEVTKKLVNVAHSKSSDLSNSPAALHKAVDGEYNRVVHACLHDKLAELKNC</sequence>
<dbReference type="VEuPathDB" id="VectorBase:RPRC009368"/>
<evidence type="ECO:0000313" key="2">
    <source>
        <dbReference type="Proteomes" id="UP000015103"/>
    </source>
</evidence>
<dbReference type="Proteomes" id="UP000015103">
    <property type="component" value="Unassembled WGS sequence"/>
</dbReference>
<dbReference type="InParanoid" id="T1HZ98"/>
<evidence type="ECO:0000313" key="1">
    <source>
        <dbReference type="EnsemblMetazoa" id="RPRC009368-PA"/>
    </source>
</evidence>
<accession>T1HZ98</accession>